<keyword evidence="3" id="KW-0547">Nucleotide-binding</keyword>
<dbReference type="PROSITE" id="PS50893">
    <property type="entry name" value="ABC_TRANSPORTER_2"/>
    <property type="match status" value="1"/>
</dbReference>
<evidence type="ECO:0000256" key="2">
    <source>
        <dbReference type="ARBA" id="ARBA00022448"/>
    </source>
</evidence>
<evidence type="ECO:0000313" key="7">
    <source>
        <dbReference type="EMBL" id="WVN90834.1"/>
    </source>
</evidence>
<dbReference type="EMBL" id="CP143791">
    <property type="protein sequence ID" value="WVN90834.1"/>
    <property type="molecule type" value="Genomic_DNA"/>
</dbReference>
<keyword evidence="8" id="KW-1185">Reference proteome</keyword>
<dbReference type="Pfam" id="PF00005">
    <property type="entry name" value="ABC_tran"/>
    <property type="match status" value="1"/>
</dbReference>
<feature type="region of interest" description="Disordered" evidence="5">
    <location>
        <begin position="533"/>
        <end position="588"/>
    </location>
</feature>
<dbReference type="Gene3D" id="3.40.50.300">
    <property type="entry name" value="P-loop containing nucleotide triphosphate hydrolases"/>
    <property type="match status" value="2"/>
</dbReference>
<evidence type="ECO:0000259" key="6">
    <source>
        <dbReference type="PROSITE" id="PS50893"/>
    </source>
</evidence>
<evidence type="ECO:0000313" key="8">
    <source>
        <dbReference type="Proteomes" id="UP000094043"/>
    </source>
</evidence>
<dbReference type="GO" id="GO:0005524">
    <property type="term" value="F:ATP binding"/>
    <property type="evidence" value="ECO:0007669"/>
    <property type="project" value="UniProtKB-KW"/>
</dbReference>
<dbReference type="InterPro" id="IPR003593">
    <property type="entry name" value="AAA+_ATPase"/>
</dbReference>
<dbReference type="PANTHER" id="PTHR43117">
    <property type="entry name" value="OSMOPROTECTANT IMPORT ATP-BINDING PROTEIN OSMV"/>
    <property type="match status" value="1"/>
</dbReference>
<feature type="compositionally biased region" description="Basic and acidic residues" evidence="5">
    <location>
        <begin position="533"/>
        <end position="550"/>
    </location>
</feature>
<dbReference type="SUPFAM" id="SSF52540">
    <property type="entry name" value="P-loop containing nucleoside triphosphate hydrolases"/>
    <property type="match status" value="2"/>
</dbReference>
<protein>
    <recommendedName>
        <fullName evidence="6">ABC transporter domain-containing protein</fullName>
    </recommendedName>
</protein>
<dbReference type="GeneID" id="91090285"/>
<reference evidence="7" key="3">
    <citation type="submission" date="2024-01" db="EMBL/GenBank/DDBJ databases">
        <authorList>
            <person name="Coelho M.A."/>
            <person name="David-Palma M."/>
            <person name="Shea T."/>
            <person name="Sun S."/>
            <person name="Cuomo C.A."/>
            <person name="Heitman J."/>
        </authorList>
    </citation>
    <scope>NUCLEOTIDE SEQUENCE</scope>
    <source>
        <strain evidence="7">CBS 7841</strain>
    </source>
</reference>
<evidence type="ECO:0000256" key="3">
    <source>
        <dbReference type="ARBA" id="ARBA00022741"/>
    </source>
</evidence>
<gene>
    <name evidence="7" type="ORF">L203_106077</name>
</gene>
<name>A0AAJ8JYV2_9TREE</name>
<sequence length="588" mass="64885">MLVSGDFYASTFVATMLPLVNLLPKTIVHRFGTPASAPPSSALLRFPIQGWTISREPTKPEGWAVVGDAQGRRLIVETLQSRHRIQPLPPPPGPFPYITSLISSTATPDLPLPSLLSKPIRHLAFAKPPTTGEFTDFTARYGALLEEDKLSFRETLQNLHPRPSAEEIERVAKLVRIDHLLELPSVSFSSGQTRRGRIASALLTRPALLLLEDPMAGLDVSSRQEVSALLGQLNSSQELKIVLVLRGKGGENLPDWITNVAQVHGGDVWIGTKDAYAIQLAEEHRGDQSKVERAVEKKDGFAGNPVVQLDGVSVSYGEGTRPVLKDISWSIYPGEKWHLVGANGSGKTTLLSIILGHHPRSFSLPPSSLTLFSKPRRSIATPILKTLIGHTSPEIYASFPRGMGLTAMDVIGSGFEGVFSRRSLTPEQKDRVRYLIGYFQDFFQSTSRSGQAVPDMTVEEIAKRQFSHHTPSQQGLLLFLRAIVHKPRLLILDEPSQGLDEAIWERCKTLLDSEWRGHGAKMAVIVVSHYQDEVSPGKRATTDDHPGAMERRKRQSHPTRSRSSHRTSIGNPLRRVKKTQPSITNSKP</sequence>
<comment type="similarity">
    <text evidence="1">Belongs to the ABC transporter superfamily.</text>
</comment>
<keyword evidence="2" id="KW-0813">Transport</keyword>
<accession>A0AAJ8JYV2</accession>
<dbReference type="RefSeq" id="XP_066071534.1">
    <property type="nucleotide sequence ID" value="XM_066215437.1"/>
</dbReference>
<reference evidence="7" key="1">
    <citation type="submission" date="2016-06" db="EMBL/GenBank/DDBJ databases">
        <authorList>
            <person name="Cuomo C."/>
            <person name="Litvintseva A."/>
            <person name="Heitman J."/>
            <person name="Chen Y."/>
            <person name="Sun S."/>
            <person name="Springer D."/>
            <person name="Dromer F."/>
            <person name="Young S."/>
            <person name="Zeng Q."/>
            <person name="Chapman S."/>
            <person name="Gujja S."/>
            <person name="Saif S."/>
            <person name="Birren B."/>
        </authorList>
    </citation>
    <scope>NUCLEOTIDE SEQUENCE</scope>
    <source>
        <strain evidence="7">CBS 7841</strain>
    </source>
</reference>
<dbReference type="GO" id="GO:0016887">
    <property type="term" value="F:ATP hydrolysis activity"/>
    <property type="evidence" value="ECO:0007669"/>
    <property type="project" value="InterPro"/>
</dbReference>
<feature type="compositionally biased region" description="Basic residues" evidence="5">
    <location>
        <begin position="551"/>
        <end position="565"/>
    </location>
</feature>
<dbReference type="PANTHER" id="PTHR43117:SF4">
    <property type="entry name" value="OSMOPROTECTANT IMPORT ATP-BINDING PROTEIN OSMV"/>
    <property type="match status" value="1"/>
</dbReference>
<proteinExistence type="inferred from homology"/>
<organism evidence="7 8">
    <name type="scientific">Cryptococcus depauperatus CBS 7841</name>
    <dbReference type="NCBI Taxonomy" id="1295531"/>
    <lineage>
        <taxon>Eukaryota</taxon>
        <taxon>Fungi</taxon>
        <taxon>Dikarya</taxon>
        <taxon>Basidiomycota</taxon>
        <taxon>Agaricomycotina</taxon>
        <taxon>Tremellomycetes</taxon>
        <taxon>Tremellales</taxon>
        <taxon>Cryptococcaceae</taxon>
        <taxon>Cryptococcus</taxon>
    </lineage>
</organism>
<feature type="domain" description="ABC transporter" evidence="6">
    <location>
        <begin position="307"/>
        <end position="571"/>
    </location>
</feature>
<dbReference type="InterPro" id="IPR003439">
    <property type="entry name" value="ABC_transporter-like_ATP-bd"/>
</dbReference>
<dbReference type="AlphaFoldDB" id="A0AAJ8JYV2"/>
<reference evidence="7" key="2">
    <citation type="journal article" date="2022" name="Elife">
        <title>Obligate sexual reproduction of a homothallic fungus closely related to the Cryptococcus pathogenic species complex.</title>
        <authorList>
            <person name="Passer A.R."/>
            <person name="Clancey S.A."/>
            <person name="Shea T."/>
            <person name="David-Palma M."/>
            <person name="Averette A.F."/>
            <person name="Boekhout T."/>
            <person name="Porcel B.M."/>
            <person name="Nowrousian M."/>
            <person name="Cuomo C.A."/>
            <person name="Sun S."/>
            <person name="Heitman J."/>
            <person name="Coelho M.A."/>
        </authorList>
    </citation>
    <scope>NUCLEOTIDE SEQUENCE</scope>
    <source>
        <strain evidence="7">CBS 7841</strain>
    </source>
</reference>
<dbReference type="Proteomes" id="UP000094043">
    <property type="component" value="Chromosome 8"/>
</dbReference>
<dbReference type="SMART" id="SM00382">
    <property type="entry name" value="AAA"/>
    <property type="match status" value="1"/>
</dbReference>
<keyword evidence="4" id="KW-0067">ATP-binding</keyword>
<evidence type="ECO:0000256" key="5">
    <source>
        <dbReference type="SAM" id="MobiDB-lite"/>
    </source>
</evidence>
<evidence type="ECO:0000256" key="1">
    <source>
        <dbReference type="ARBA" id="ARBA00005417"/>
    </source>
</evidence>
<dbReference type="KEGG" id="cdep:91090285"/>
<dbReference type="InterPro" id="IPR027417">
    <property type="entry name" value="P-loop_NTPase"/>
</dbReference>
<feature type="compositionally biased region" description="Polar residues" evidence="5">
    <location>
        <begin position="579"/>
        <end position="588"/>
    </location>
</feature>
<evidence type="ECO:0000256" key="4">
    <source>
        <dbReference type="ARBA" id="ARBA00022840"/>
    </source>
</evidence>